<feature type="domain" description="Carbohydrate kinase FGGY N-terminal" evidence="8">
    <location>
        <begin position="6"/>
        <end position="245"/>
    </location>
</feature>
<dbReference type="STRING" id="48256.CLHUN_05140"/>
<dbReference type="EC" id="2.7.1.5" evidence="10"/>
<comment type="similarity">
    <text evidence="1">Belongs to the FGGY kinase family.</text>
</comment>
<dbReference type="InterPro" id="IPR043129">
    <property type="entry name" value="ATPase_NBD"/>
</dbReference>
<evidence type="ECO:0000256" key="5">
    <source>
        <dbReference type="ARBA" id="ARBA00022840"/>
    </source>
</evidence>
<evidence type="ECO:0000259" key="8">
    <source>
        <dbReference type="Pfam" id="PF00370"/>
    </source>
</evidence>
<dbReference type="AlphaFoldDB" id="A0A1V4SQ80"/>
<dbReference type="GO" id="GO:0008993">
    <property type="term" value="F:rhamnulokinase activity"/>
    <property type="evidence" value="ECO:0007669"/>
    <property type="project" value="UniProtKB-EC"/>
</dbReference>
<dbReference type="GO" id="GO:0005829">
    <property type="term" value="C:cytosol"/>
    <property type="evidence" value="ECO:0007669"/>
    <property type="project" value="TreeGrafter"/>
</dbReference>
<dbReference type="RefSeq" id="WP_080062979.1">
    <property type="nucleotide sequence ID" value="NZ_MZGX01000002.1"/>
</dbReference>
<evidence type="ECO:0000256" key="2">
    <source>
        <dbReference type="ARBA" id="ARBA00022679"/>
    </source>
</evidence>
<keyword evidence="11" id="KW-1185">Reference proteome</keyword>
<dbReference type="InterPro" id="IPR000577">
    <property type="entry name" value="Carb_kinase_FGGY"/>
</dbReference>
<dbReference type="CDD" id="cd07771">
    <property type="entry name" value="ASKHA_NBD_FGGY_RhaB-like"/>
    <property type="match status" value="1"/>
</dbReference>
<dbReference type="InterPro" id="IPR018485">
    <property type="entry name" value="FGGY_C"/>
</dbReference>
<comment type="caution">
    <text evidence="10">The sequence shown here is derived from an EMBL/GenBank/DDBJ whole genome shotgun (WGS) entry which is preliminary data.</text>
</comment>
<dbReference type="Gene3D" id="3.30.420.40">
    <property type="match status" value="2"/>
</dbReference>
<gene>
    <name evidence="10" type="primary">rhaB</name>
    <name evidence="10" type="ORF">CLHUN_05140</name>
</gene>
<evidence type="ECO:0000256" key="3">
    <source>
        <dbReference type="ARBA" id="ARBA00022741"/>
    </source>
</evidence>
<dbReference type="Pfam" id="PF02782">
    <property type="entry name" value="FGGY_C"/>
    <property type="match status" value="1"/>
</dbReference>
<dbReference type="PANTHER" id="PTHR10196">
    <property type="entry name" value="SUGAR KINASE"/>
    <property type="match status" value="1"/>
</dbReference>
<dbReference type="Pfam" id="PF00370">
    <property type="entry name" value="FGGY_N"/>
    <property type="match status" value="1"/>
</dbReference>
<reference evidence="10 11" key="1">
    <citation type="submission" date="2017-03" db="EMBL/GenBank/DDBJ databases">
        <title>Genome sequence of Clostridium hungatei DSM 14427.</title>
        <authorList>
            <person name="Poehlein A."/>
            <person name="Daniel R."/>
        </authorList>
    </citation>
    <scope>NUCLEOTIDE SEQUENCE [LARGE SCALE GENOMIC DNA]</scope>
    <source>
        <strain evidence="10 11">DSM 14427</strain>
    </source>
</reference>
<evidence type="ECO:0000313" key="10">
    <source>
        <dbReference type="EMBL" id="OPX46039.1"/>
    </source>
</evidence>
<sequence>MDNKRVLAFDFGASSGRAMLGEYDGHTLRMQEIHRFGNEPVTVGGTIYWDILRLYHELKQSITKALRAGGFDAIGIDTWGVDFALLDKRGNMLCNPVHYRDLRTEGIDREVFRLISRETVYNSTGIQHMRINTIFQLAYVAKHQPELMENAETLLLIPDLLAYFLTGKKCSEVTNASTTSLFNPETYSWCFDICEKLGIKQGVLPEIIYPGEMYGTLSKELCEELSCGEVPVIAVPTHDTASAVVSAPAVNRDFVYISCGTWSLLGIESDRPIVGKESMEANFTNEIGFDNKIRFLKNIMGLWLIQESRRQWQREGAEVDFNTLENEALEAEPFLCFIDPDAPDFEAPGNLPERIRKFCMRTGQQVPRTRGEIMRCIYQSLAFKYRYTVEKLERLTGKQFKSINIIGGGIKDTLLCRMTANACGRDVHAGPVEATVMGNIAVQFIALGEIRDLSQAREIIRNSTDIKIYKPVQQEEWQKAYEEYKQILGGNHERNQ</sequence>
<keyword evidence="7" id="KW-0684">Rhamnose metabolism</keyword>
<evidence type="ECO:0000256" key="4">
    <source>
        <dbReference type="ARBA" id="ARBA00022777"/>
    </source>
</evidence>
<keyword evidence="3" id="KW-0547">Nucleotide-binding</keyword>
<name>A0A1V4SQ80_RUMHU</name>
<accession>A0A1V4SQ80</accession>
<evidence type="ECO:0000259" key="9">
    <source>
        <dbReference type="Pfam" id="PF02782"/>
    </source>
</evidence>
<keyword evidence="4 10" id="KW-0418">Kinase</keyword>
<feature type="domain" description="Carbohydrate kinase FGGY C-terminal" evidence="9">
    <location>
        <begin position="255"/>
        <end position="446"/>
    </location>
</feature>
<dbReference type="EMBL" id="MZGX01000002">
    <property type="protein sequence ID" value="OPX46039.1"/>
    <property type="molecule type" value="Genomic_DNA"/>
</dbReference>
<dbReference type="InterPro" id="IPR018484">
    <property type="entry name" value="FGGY_N"/>
</dbReference>
<dbReference type="OrthoDB" id="9761504at2"/>
<protein>
    <submittedName>
        <fullName evidence="10">Rhamnulokinase</fullName>
        <ecNumber evidence="10">2.7.1.5</ecNumber>
    </submittedName>
</protein>
<keyword evidence="5" id="KW-0067">ATP-binding</keyword>
<evidence type="ECO:0000256" key="7">
    <source>
        <dbReference type="ARBA" id="ARBA00023308"/>
    </source>
</evidence>
<dbReference type="GO" id="GO:0006071">
    <property type="term" value="P:glycerol metabolic process"/>
    <property type="evidence" value="ECO:0007669"/>
    <property type="project" value="TreeGrafter"/>
</dbReference>
<dbReference type="GO" id="GO:0004370">
    <property type="term" value="F:glycerol kinase activity"/>
    <property type="evidence" value="ECO:0007669"/>
    <property type="project" value="TreeGrafter"/>
</dbReference>
<dbReference type="SUPFAM" id="SSF53067">
    <property type="entry name" value="Actin-like ATPase domain"/>
    <property type="match status" value="2"/>
</dbReference>
<proteinExistence type="inferred from homology"/>
<keyword evidence="6" id="KW-1015">Disulfide bond</keyword>
<dbReference type="PIRSF" id="PIRSF000538">
    <property type="entry name" value="GlpK"/>
    <property type="match status" value="1"/>
</dbReference>
<dbReference type="GO" id="GO:0005524">
    <property type="term" value="F:ATP binding"/>
    <property type="evidence" value="ECO:0007669"/>
    <property type="project" value="UniProtKB-KW"/>
</dbReference>
<organism evidence="10 11">
    <name type="scientific">Ruminiclostridium hungatei</name>
    <name type="common">Clostridium hungatei</name>
    <dbReference type="NCBI Taxonomy" id="48256"/>
    <lineage>
        <taxon>Bacteria</taxon>
        <taxon>Bacillati</taxon>
        <taxon>Bacillota</taxon>
        <taxon>Clostridia</taxon>
        <taxon>Eubacteriales</taxon>
        <taxon>Oscillospiraceae</taxon>
        <taxon>Ruminiclostridium</taxon>
    </lineage>
</organism>
<dbReference type="Proteomes" id="UP000191554">
    <property type="component" value="Unassembled WGS sequence"/>
</dbReference>
<keyword evidence="2 10" id="KW-0808">Transferase</keyword>
<evidence type="ECO:0000313" key="11">
    <source>
        <dbReference type="Proteomes" id="UP000191554"/>
    </source>
</evidence>
<dbReference type="PANTHER" id="PTHR10196:SF93">
    <property type="entry name" value="L-RHAMNULOKINASE"/>
    <property type="match status" value="1"/>
</dbReference>
<dbReference type="InterPro" id="IPR013449">
    <property type="entry name" value="Rhamnulokinase"/>
</dbReference>
<evidence type="ECO:0000256" key="6">
    <source>
        <dbReference type="ARBA" id="ARBA00023157"/>
    </source>
</evidence>
<evidence type="ECO:0000256" key="1">
    <source>
        <dbReference type="ARBA" id="ARBA00009156"/>
    </source>
</evidence>
<dbReference type="GO" id="GO:0019301">
    <property type="term" value="P:rhamnose catabolic process"/>
    <property type="evidence" value="ECO:0007669"/>
    <property type="project" value="InterPro"/>
</dbReference>